<keyword evidence="19" id="KW-1185">Reference proteome</keyword>
<evidence type="ECO:0000256" key="5">
    <source>
        <dbReference type="ARBA" id="ARBA00011738"/>
    </source>
</evidence>
<dbReference type="InterPro" id="IPR016182">
    <property type="entry name" value="Cu_amine_oxidase_N-reg"/>
</dbReference>
<evidence type="ECO:0000256" key="9">
    <source>
        <dbReference type="ARBA" id="ARBA00023008"/>
    </source>
</evidence>
<comment type="similarity">
    <text evidence="4 14">Belongs to the copper/topaquinone oxidase family.</text>
</comment>
<sequence length="642" mass="72990">MSLAERPVAVADHPLTPLSAEEISAAVEILKRERRLGEEVRFAGVVLNEPPKEEVLAFRSGDEFEREAFCVVVNTAEERSYEAVVSLTERRVKSWERIEGEVQPPIVLEEFDECERACKENPEYRAALEKRGITDMDLVIVDPWSAGSYGDEEGRRLSRALSWVRLDPEDNAYAHPIDNLIAVVDLNKMEVVRIEDHGVVPVPQERGNYTPEAAGERQDLKPLEITQPEGPSFEVEGHEIRWQKWRMRIGFTAREGLVLYTVSYNDNGRERPILYRASLSEMVVPYGDPRPGHWRKNAFDAGEYNIGALANSLELGCDCLGEIRYFDAVVADGKGRPLTIKNAVCLHEEDYGMLWKHFDFRTEETEVRRSRRLVLSFVATVANYEYGFYWYFYQDGQIEFEGKLTGIVSTGALPPGEKTRHGQLLNTDGLYGPIHQHFFNFRLDLDVDGQKNTVYEVNTEPVPPGDENPHGNAYYAKATRISNESESGRKVNMQSARYWKVVNEASKNRVGEPVAYKLVPKTNVLPFAQPDAQVIKRAGFTTGHFWVTPYEPAERHAAGAYPNQNPGDDGLVRWIKQNRSVEDEDVVIWYTLGTHHPVRLEDWPVMPVQYSGFMLQPEGFFDRNPALDVPRPHKDGHCHNGS</sequence>
<dbReference type="GO" id="GO:0005507">
    <property type="term" value="F:copper ion binding"/>
    <property type="evidence" value="ECO:0007669"/>
    <property type="project" value="InterPro"/>
</dbReference>
<dbReference type="InterPro" id="IPR000269">
    <property type="entry name" value="Cu_amine_oxidase"/>
</dbReference>
<dbReference type="InterPro" id="IPR049948">
    <property type="entry name" value="Cu_Am_ox_TPQ-bd"/>
</dbReference>
<evidence type="ECO:0000256" key="12">
    <source>
        <dbReference type="PIRSR" id="PIRSR600269-50"/>
    </source>
</evidence>
<accession>A0A4R1BQA8</accession>
<feature type="active site" description="Proton acceptor" evidence="12">
    <location>
        <position position="300"/>
    </location>
</feature>
<dbReference type="InterPro" id="IPR015798">
    <property type="entry name" value="Cu_amine_oxidase_C"/>
</dbReference>
<proteinExistence type="inferred from homology"/>
<evidence type="ECO:0000256" key="4">
    <source>
        <dbReference type="ARBA" id="ARBA00007983"/>
    </source>
</evidence>
<dbReference type="GO" id="GO:0009308">
    <property type="term" value="P:amine metabolic process"/>
    <property type="evidence" value="ECO:0007669"/>
    <property type="project" value="UniProtKB-UniRule"/>
</dbReference>
<dbReference type="GO" id="GO:0008131">
    <property type="term" value="F:primary methylamine oxidase activity"/>
    <property type="evidence" value="ECO:0007669"/>
    <property type="project" value="InterPro"/>
</dbReference>
<dbReference type="SUPFAM" id="SSF54416">
    <property type="entry name" value="Amine oxidase N-terminal region"/>
    <property type="match status" value="2"/>
</dbReference>
<keyword evidence="11" id="KW-0464">Manganese</keyword>
<evidence type="ECO:0000259" key="15">
    <source>
        <dbReference type="Pfam" id="PF01179"/>
    </source>
</evidence>
<dbReference type="InterPro" id="IPR054157">
    <property type="entry name" value="AGAO-like_N2"/>
</dbReference>
<comment type="cofactor">
    <cofactor evidence="1">
        <name>Cu cation</name>
        <dbReference type="ChEBI" id="CHEBI:23378"/>
    </cofactor>
</comment>
<evidence type="ECO:0000256" key="7">
    <source>
        <dbReference type="ARBA" id="ARBA00022772"/>
    </source>
</evidence>
<dbReference type="EMBL" id="SKBU01000006">
    <property type="protein sequence ID" value="TCJ19909.1"/>
    <property type="molecule type" value="Genomic_DNA"/>
</dbReference>
<comment type="PTM">
    <text evidence="13 14">Topaquinone (TPQ) is generated by copper-dependent autoxidation of a specific tyrosyl residue.</text>
</comment>
<evidence type="ECO:0000256" key="11">
    <source>
        <dbReference type="ARBA" id="ARBA00023211"/>
    </source>
</evidence>
<feature type="domain" description="AGAO-like N2" evidence="17">
    <location>
        <begin position="20"/>
        <end position="94"/>
    </location>
</feature>
<evidence type="ECO:0000256" key="8">
    <source>
        <dbReference type="ARBA" id="ARBA00023002"/>
    </source>
</evidence>
<keyword evidence="10" id="KW-1015">Disulfide bond</keyword>
<dbReference type="OrthoDB" id="9772590at2"/>
<dbReference type="PANTHER" id="PTHR10638">
    <property type="entry name" value="COPPER AMINE OXIDASE"/>
    <property type="match status" value="1"/>
</dbReference>
<feature type="domain" description="Copper amine oxidase N3-terminal" evidence="16">
    <location>
        <begin position="104"/>
        <end position="202"/>
    </location>
</feature>
<dbReference type="NCBIfam" id="NF008559">
    <property type="entry name" value="PRK11504.1"/>
    <property type="match status" value="1"/>
</dbReference>
<evidence type="ECO:0000256" key="2">
    <source>
        <dbReference type="ARBA" id="ARBA00001936"/>
    </source>
</evidence>
<reference evidence="18 19" key="1">
    <citation type="submission" date="2019-03" db="EMBL/GenBank/DDBJ databases">
        <title>Whole genome sequence of a novel Rubrobacter taiwanensis strain, isolated from Yellowstone National Park.</title>
        <authorList>
            <person name="Freed S."/>
            <person name="Ramaley R.F."/>
            <person name="Kyndt J.A."/>
        </authorList>
    </citation>
    <scope>NUCLEOTIDE SEQUENCE [LARGE SCALE GENOMIC DNA]</scope>
    <source>
        <strain evidence="18 19">Yellowstone</strain>
    </source>
</reference>
<dbReference type="FunFam" id="2.70.98.20:FF:000001">
    <property type="entry name" value="Amine oxidase"/>
    <property type="match status" value="1"/>
</dbReference>
<keyword evidence="9 14" id="KW-0186">Copper</keyword>
<evidence type="ECO:0000259" key="16">
    <source>
        <dbReference type="Pfam" id="PF02728"/>
    </source>
</evidence>
<dbReference type="PROSITE" id="PS01164">
    <property type="entry name" value="COPPER_AMINE_OXID_1"/>
    <property type="match status" value="1"/>
</dbReference>
<evidence type="ECO:0000256" key="13">
    <source>
        <dbReference type="PIRSR" id="PIRSR600269-51"/>
    </source>
</evidence>
<dbReference type="Gene3D" id="2.70.98.20">
    <property type="entry name" value="Copper amine oxidase, catalytic domain"/>
    <property type="match status" value="1"/>
</dbReference>
<dbReference type="AlphaFoldDB" id="A0A4R1BQA8"/>
<evidence type="ECO:0000256" key="6">
    <source>
        <dbReference type="ARBA" id="ARBA00022723"/>
    </source>
</evidence>
<name>A0A4R1BQA8_9ACTN</name>
<keyword evidence="7 12" id="KW-0801">TPQ</keyword>
<evidence type="ECO:0000313" key="18">
    <source>
        <dbReference type="EMBL" id="TCJ19909.1"/>
    </source>
</evidence>
<dbReference type="InterPro" id="IPR015802">
    <property type="entry name" value="Cu_amine_oxidase_N3"/>
</dbReference>
<comment type="subunit">
    <text evidence="5">Homodimer.</text>
</comment>
<evidence type="ECO:0000256" key="1">
    <source>
        <dbReference type="ARBA" id="ARBA00001935"/>
    </source>
</evidence>
<organism evidence="18 19">
    <name type="scientific">Rubrobacter taiwanensis</name>
    <dbReference type="NCBI Taxonomy" id="185139"/>
    <lineage>
        <taxon>Bacteria</taxon>
        <taxon>Bacillati</taxon>
        <taxon>Actinomycetota</taxon>
        <taxon>Rubrobacteria</taxon>
        <taxon>Rubrobacterales</taxon>
        <taxon>Rubrobacteraceae</taxon>
        <taxon>Rubrobacter</taxon>
    </lineage>
</organism>
<dbReference type="Pfam" id="PF21994">
    <property type="entry name" value="AGAO-like_N2"/>
    <property type="match status" value="1"/>
</dbReference>
<comment type="cofactor">
    <cofactor evidence="14">
        <name>Cu cation</name>
        <dbReference type="ChEBI" id="CHEBI:23378"/>
    </cofactor>
    <text evidence="14">Contains 1 topaquinone per subunit.</text>
</comment>
<evidence type="ECO:0000259" key="17">
    <source>
        <dbReference type="Pfam" id="PF21994"/>
    </source>
</evidence>
<evidence type="ECO:0000256" key="3">
    <source>
        <dbReference type="ARBA" id="ARBA00001947"/>
    </source>
</evidence>
<keyword evidence="6 14" id="KW-0479">Metal-binding</keyword>
<dbReference type="SUPFAM" id="SSF49998">
    <property type="entry name" value="Amine oxidase catalytic domain"/>
    <property type="match status" value="1"/>
</dbReference>
<feature type="active site" description="Schiff-base intermediate with substrate; via topaquinone" evidence="12">
    <location>
        <position position="384"/>
    </location>
</feature>
<dbReference type="GO" id="GO:0048038">
    <property type="term" value="F:quinone binding"/>
    <property type="evidence" value="ECO:0007669"/>
    <property type="project" value="InterPro"/>
</dbReference>
<comment type="caution">
    <text evidence="18">The sequence shown here is derived from an EMBL/GenBank/DDBJ whole genome shotgun (WGS) entry which is preliminary data.</text>
</comment>
<dbReference type="Pfam" id="PF02728">
    <property type="entry name" value="Cu_amine_oxidN3"/>
    <property type="match status" value="1"/>
</dbReference>
<feature type="domain" description="Copper amine oxidase catalytic" evidence="15">
    <location>
        <begin position="223"/>
        <end position="627"/>
    </location>
</feature>
<dbReference type="PANTHER" id="PTHR10638:SF86">
    <property type="entry name" value="COPPER AMINE OXIDASE 1-RELATED"/>
    <property type="match status" value="1"/>
</dbReference>
<feature type="modified residue" description="2',4',5'-topaquinone" evidence="13">
    <location>
        <position position="384"/>
    </location>
</feature>
<keyword evidence="8 14" id="KW-0560">Oxidoreductase</keyword>
<comment type="cofactor">
    <cofactor evidence="2">
        <name>Mn(2+)</name>
        <dbReference type="ChEBI" id="CHEBI:29035"/>
    </cofactor>
</comment>
<dbReference type="Gene3D" id="3.10.450.40">
    <property type="match status" value="2"/>
</dbReference>
<evidence type="ECO:0000256" key="14">
    <source>
        <dbReference type="RuleBase" id="RU000672"/>
    </source>
</evidence>
<dbReference type="EC" id="1.4.3.-" evidence="14"/>
<dbReference type="Proteomes" id="UP000295244">
    <property type="component" value="Unassembled WGS sequence"/>
</dbReference>
<evidence type="ECO:0000313" key="19">
    <source>
        <dbReference type="Proteomes" id="UP000295244"/>
    </source>
</evidence>
<dbReference type="RefSeq" id="WP_132688211.1">
    <property type="nucleotide sequence ID" value="NZ_SKBU01000006.1"/>
</dbReference>
<protein>
    <recommendedName>
        <fullName evidence="14">Amine oxidase</fullName>
        <ecNumber evidence="14">1.4.3.-</ecNumber>
    </recommendedName>
</protein>
<dbReference type="InterPro" id="IPR036460">
    <property type="entry name" value="Cu_amine_oxidase_C_sf"/>
</dbReference>
<dbReference type="Pfam" id="PF01179">
    <property type="entry name" value="Cu_amine_oxid"/>
    <property type="match status" value="1"/>
</dbReference>
<evidence type="ECO:0000256" key="10">
    <source>
        <dbReference type="ARBA" id="ARBA00023157"/>
    </source>
</evidence>
<gene>
    <name evidence="18" type="ORF">E0L93_02845</name>
</gene>
<comment type="cofactor">
    <cofactor evidence="3">
        <name>Zn(2+)</name>
        <dbReference type="ChEBI" id="CHEBI:29105"/>
    </cofactor>
</comment>